<dbReference type="InterPro" id="IPR023210">
    <property type="entry name" value="NADP_OxRdtase_dom"/>
</dbReference>
<sequence>MDYVNLGHTDLRVSRLCLGGMSFGSSEWMVRGGDADRIIKKAIDSGINFIDTANIYSNGESEIIIGNAIKDYRDDLVISTKGGGKLSDFYQGFNKRVIKREIDMSLKNLKTDYVDVYFMHTIFYSTDLNDLIKTLSELIDLNKTHYIGLSNFPGSLLGEFYAISDLVYNFRPVIVQNHYNAVYREDERDVIPFCYKHKISYSPFSPMAAGFLSGKYSRHGNNETARTRSYPVMKSRYFKDYDFDVLETMENIAEEKDVKVSQIALAYVISKNFIPVIGVTKPEYLDDDLEALEIKLSDDDIKRIEENYKPHNVINGTAGY</sequence>
<name>Q6L0T3_PICTO</name>
<dbReference type="Gene3D" id="3.20.20.100">
    <property type="entry name" value="NADP-dependent oxidoreductase domain"/>
    <property type="match status" value="1"/>
</dbReference>
<protein>
    <submittedName>
        <fullName evidence="3">Oxidoreductase</fullName>
        <ecNumber evidence="3">1.-.-.-</ecNumber>
    </submittedName>
</protein>
<gene>
    <name evidence="3" type="ordered locus">PTO0834</name>
</gene>
<dbReference type="CDD" id="cd19079">
    <property type="entry name" value="AKR_EcYajO-like"/>
    <property type="match status" value="1"/>
</dbReference>
<keyword evidence="1 3" id="KW-0560">Oxidoreductase</keyword>
<feature type="domain" description="NADP-dependent oxidoreductase" evidence="2">
    <location>
        <begin position="15"/>
        <end position="306"/>
    </location>
</feature>
<evidence type="ECO:0000313" key="4">
    <source>
        <dbReference type="Proteomes" id="UP000000438"/>
    </source>
</evidence>
<dbReference type="STRING" id="263820.PTO0834"/>
<dbReference type="GeneID" id="2844551"/>
<evidence type="ECO:0000256" key="1">
    <source>
        <dbReference type="ARBA" id="ARBA00023002"/>
    </source>
</evidence>
<dbReference type="EC" id="1.-.-.-" evidence="3"/>
<dbReference type="InterPro" id="IPR020471">
    <property type="entry name" value="AKR"/>
</dbReference>
<dbReference type="InParanoid" id="Q6L0T3"/>
<dbReference type="AlphaFoldDB" id="Q6L0T3"/>
<dbReference type="HOGENOM" id="CLU_023205_2_0_2"/>
<reference evidence="3 4" key="1">
    <citation type="journal article" date="2004" name="Proc. Natl. Acad. Sci. U.S.A.">
        <title>Genome sequence of Picrophilus torridus and its implications for life around pH 0.</title>
        <authorList>
            <person name="Futterer O."/>
            <person name="Angelov A."/>
            <person name="Liesegang H."/>
            <person name="Gottschalk G."/>
            <person name="Schleper C."/>
            <person name="Schepers B."/>
            <person name="Dock C."/>
            <person name="Antranikian G."/>
            <person name="Liebl W."/>
        </authorList>
    </citation>
    <scope>NUCLEOTIDE SEQUENCE [LARGE SCALE GENOMIC DNA]</scope>
    <source>
        <strain evidence="4">ATCC 700027 / DSM 9790 / JCM 10055 / NBRC 100828</strain>
    </source>
</reference>
<dbReference type="eggNOG" id="arCOG01617">
    <property type="taxonomic scope" value="Archaea"/>
</dbReference>
<dbReference type="GO" id="GO:0005829">
    <property type="term" value="C:cytosol"/>
    <property type="evidence" value="ECO:0007669"/>
    <property type="project" value="UniProtKB-ARBA"/>
</dbReference>
<dbReference type="Pfam" id="PF00248">
    <property type="entry name" value="Aldo_ket_red"/>
    <property type="match status" value="1"/>
</dbReference>
<dbReference type="EMBL" id="AE017261">
    <property type="protein sequence ID" value="AAT43419.1"/>
    <property type="molecule type" value="Genomic_DNA"/>
</dbReference>
<dbReference type="PANTHER" id="PTHR43364">
    <property type="entry name" value="NADH-SPECIFIC METHYLGLYOXAL REDUCTASE-RELATED"/>
    <property type="match status" value="1"/>
</dbReference>
<dbReference type="SUPFAM" id="SSF51430">
    <property type="entry name" value="NAD(P)-linked oxidoreductase"/>
    <property type="match status" value="1"/>
</dbReference>
<evidence type="ECO:0000313" key="3">
    <source>
        <dbReference type="EMBL" id="AAT43419.1"/>
    </source>
</evidence>
<proteinExistence type="predicted"/>
<dbReference type="InterPro" id="IPR050523">
    <property type="entry name" value="AKR_Detox_Biosynth"/>
</dbReference>
<organism evidence="3 4">
    <name type="scientific">Picrophilus torridus (strain ATCC 700027 / DSM 9790 / JCM 10055 / NBRC 100828 / KAW 2/3)</name>
    <dbReference type="NCBI Taxonomy" id="1122961"/>
    <lineage>
        <taxon>Archaea</taxon>
        <taxon>Methanobacteriati</taxon>
        <taxon>Thermoplasmatota</taxon>
        <taxon>Thermoplasmata</taxon>
        <taxon>Thermoplasmatales</taxon>
        <taxon>Picrophilaceae</taxon>
        <taxon>Picrophilus</taxon>
    </lineage>
</organism>
<dbReference type="InterPro" id="IPR036812">
    <property type="entry name" value="NAD(P)_OxRdtase_dom_sf"/>
</dbReference>
<dbReference type="Proteomes" id="UP000000438">
    <property type="component" value="Chromosome"/>
</dbReference>
<dbReference type="KEGG" id="pto:PTO0834"/>
<dbReference type="PANTHER" id="PTHR43364:SF4">
    <property type="entry name" value="NAD(P)-LINKED OXIDOREDUCTASE SUPERFAMILY PROTEIN"/>
    <property type="match status" value="1"/>
</dbReference>
<dbReference type="FunFam" id="3.20.20.100:FF:000004">
    <property type="entry name" value="Oxidoreductase, aldo/keto reductase"/>
    <property type="match status" value="1"/>
</dbReference>
<accession>Q6L0T3</accession>
<evidence type="ECO:0000259" key="2">
    <source>
        <dbReference type="Pfam" id="PF00248"/>
    </source>
</evidence>
<dbReference type="GO" id="GO:0016491">
    <property type="term" value="F:oxidoreductase activity"/>
    <property type="evidence" value="ECO:0007669"/>
    <property type="project" value="UniProtKB-KW"/>
</dbReference>
<dbReference type="OrthoDB" id="7236at2157"/>
<dbReference type="PRINTS" id="PR00069">
    <property type="entry name" value="ALDKETRDTASE"/>
</dbReference>
<dbReference type="RefSeq" id="WP_011177635.1">
    <property type="nucleotide sequence ID" value="NC_005877.1"/>
</dbReference>
<dbReference type="PaxDb" id="263820-PTO0834"/>